<evidence type="ECO:0000259" key="7">
    <source>
        <dbReference type="Pfam" id="PF06271"/>
    </source>
</evidence>
<evidence type="ECO:0000259" key="8">
    <source>
        <dbReference type="Pfam" id="PF14237"/>
    </source>
</evidence>
<dbReference type="RefSeq" id="WP_207682301.1">
    <property type="nucleotide sequence ID" value="NZ_CP061800.1"/>
</dbReference>
<evidence type="ECO:0000313" key="9">
    <source>
        <dbReference type="EMBL" id="QTA86847.1"/>
    </source>
</evidence>
<feature type="transmembrane region" description="Helical" evidence="6">
    <location>
        <begin position="151"/>
        <end position="171"/>
    </location>
</feature>
<evidence type="ECO:0000256" key="6">
    <source>
        <dbReference type="SAM" id="Phobius"/>
    </source>
</evidence>
<name>A0A975GMI8_9BACT</name>
<protein>
    <submittedName>
        <fullName evidence="9">GYF and RDD domains-containing protein</fullName>
    </submittedName>
</protein>
<dbReference type="InterPro" id="IPR025640">
    <property type="entry name" value="GYF_2"/>
</dbReference>
<sequence>MKWYYADNGEQVGPVSEEDFQRLTRENKISSKTLVWHSGMADWQEYGKVRVSDAETELKAKITGNSGESFCSECARAFPRDDMIRYGDSWVCSSCKPAFFQKLKEGMNVGNDMRYAGFWIRFGAKIIDGIILGVLNSFLSDLAQIAESPFLPIHLFLLQIIIATAYTTWLLGKFGATIGKMACKIKVVTDDGGKISYARAFGRYFAEILSSIMLLIGYIMAAFDEQKRTLHDRICNTRVIRK</sequence>
<dbReference type="KEGG" id="dmm:dnm_028710"/>
<organism evidence="9 10">
    <name type="scientific">Desulfonema magnum</name>
    <dbReference type="NCBI Taxonomy" id="45655"/>
    <lineage>
        <taxon>Bacteria</taxon>
        <taxon>Pseudomonadati</taxon>
        <taxon>Thermodesulfobacteriota</taxon>
        <taxon>Desulfobacteria</taxon>
        <taxon>Desulfobacterales</taxon>
        <taxon>Desulfococcaceae</taxon>
        <taxon>Desulfonema</taxon>
    </lineage>
</organism>
<comment type="subcellular location">
    <subcellularLocation>
        <location evidence="1">Cell membrane</location>
        <topology evidence="1">Multi-pass membrane protein</topology>
    </subcellularLocation>
</comment>
<keyword evidence="3 6" id="KW-0812">Transmembrane</keyword>
<dbReference type="EMBL" id="CP061800">
    <property type="protein sequence ID" value="QTA86847.1"/>
    <property type="molecule type" value="Genomic_DNA"/>
</dbReference>
<dbReference type="Pfam" id="PF06271">
    <property type="entry name" value="RDD"/>
    <property type="match status" value="1"/>
</dbReference>
<keyword evidence="10" id="KW-1185">Reference proteome</keyword>
<dbReference type="InterPro" id="IPR010432">
    <property type="entry name" value="RDD"/>
</dbReference>
<dbReference type="Proteomes" id="UP000663722">
    <property type="component" value="Chromosome"/>
</dbReference>
<evidence type="ECO:0000256" key="3">
    <source>
        <dbReference type="ARBA" id="ARBA00022692"/>
    </source>
</evidence>
<keyword evidence="2" id="KW-1003">Cell membrane</keyword>
<dbReference type="Pfam" id="PF14237">
    <property type="entry name" value="GYF_2"/>
    <property type="match status" value="1"/>
</dbReference>
<dbReference type="AlphaFoldDB" id="A0A975GMI8"/>
<evidence type="ECO:0000313" key="10">
    <source>
        <dbReference type="Proteomes" id="UP000663722"/>
    </source>
</evidence>
<evidence type="ECO:0000256" key="1">
    <source>
        <dbReference type="ARBA" id="ARBA00004651"/>
    </source>
</evidence>
<feature type="transmembrane region" description="Helical" evidence="6">
    <location>
        <begin position="204"/>
        <end position="223"/>
    </location>
</feature>
<evidence type="ECO:0000256" key="5">
    <source>
        <dbReference type="ARBA" id="ARBA00023136"/>
    </source>
</evidence>
<keyword evidence="4 6" id="KW-1133">Transmembrane helix</keyword>
<keyword evidence="5 6" id="KW-0472">Membrane</keyword>
<gene>
    <name evidence="9" type="ORF">dnm_028710</name>
</gene>
<evidence type="ECO:0000256" key="2">
    <source>
        <dbReference type="ARBA" id="ARBA00022475"/>
    </source>
</evidence>
<proteinExistence type="predicted"/>
<dbReference type="PANTHER" id="PTHR36115">
    <property type="entry name" value="PROLINE-RICH ANTIGEN HOMOLOG-RELATED"/>
    <property type="match status" value="1"/>
</dbReference>
<accession>A0A975GMI8</accession>
<evidence type="ECO:0000256" key="4">
    <source>
        <dbReference type="ARBA" id="ARBA00022989"/>
    </source>
</evidence>
<dbReference type="GO" id="GO:0005886">
    <property type="term" value="C:plasma membrane"/>
    <property type="evidence" value="ECO:0007669"/>
    <property type="project" value="UniProtKB-SubCell"/>
</dbReference>
<dbReference type="InterPro" id="IPR051791">
    <property type="entry name" value="Pra-immunoreactive"/>
</dbReference>
<feature type="domain" description="RDD" evidence="7">
    <location>
        <begin position="115"/>
        <end position="236"/>
    </location>
</feature>
<reference evidence="9" key="1">
    <citation type="journal article" date="2021" name="Microb. Physiol.">
        <title>Proteogenomic Insights into the Physiology of Marine, Sulfate-Reducing, Filamentous Desulfonema limicola and Desulfonema magnum.</title>
        <authorList>
            <person name="Schnaars V."/>
            <person name="Wohlbrand L."/>
            <person name="Scheve S."/>
            <person name="Hinrichs C."/>
            <person name="Reinhardt R."/>
            <person name="Rabus R."/>
        </authorList>
    </citation>
    <scope>NUCLEOTIDE SEQUENCE</scope>
    <source>
        <strain evidence="9">4be13</strain>
    </source>
</reference>
<feature type="domain" description="GYF" evidence="8">
    <location>
        <begin position="3"/>
        <end position="49"/>
    </location>
</feature>
<feature type="transmembrane region" description="Helical" evidence="6">
    <location>
        <begin position="118"/>
        <end position="139"/>
    </location>
</feature>